<dbReference type="Proteomes" id="UP001432027">
    <property type="component" value="Unassembled WGS sequence"/>
</dbReference>
<evidence type="ECO:0000313" key="2">
    <source>
        <dbReference type="Proteomes" id="UP001432027"/>
    </source>
</evidence>
<proteinExistence type="predicted"/>
<name>A0AAV5T9F5_9BILA</name>
<feature type="non-terminal residue" evidence="1">
    <location>
        <position position="1"/>
    </location>
</feature>
<evidence type="ECO:0000313" key="1">
    <source>
        <dbReference type="EMBL" id="GMS90743.1"/>
    </source>
</evidence>
<organism evidence="1 2">
    <name type="scientific">Pristionchus entomophagus</name>
    <dbReference type="NCBI Taxonomy" id="358040"/>
    <lineage>
        <taxon>Eukaryota</taxon>
        <taxon>Metazoa</taxon>
        <taxon>Ecdysozoa</taxon>
        <taxon>Nematoda</taxon>
        <taxon>Chromadorea</taxon>
        <taxon>Rhabditida</taxon>
        <taxon>Rhabditina</taxon>
        <taxon>Diplogasteromorpha</taxon>
        <taxon>Diplogasteroidea</taxon>
        <taxon>Neodiplogasteridae</taxon>
        <taxon>Pristionchus</taxon>
    </lineage>
</organism>
<sequence>PSLFFLFHLSFTMRDRRRAVDRGVAQLSYVSVGRVRFHEIIEHGDRAEIFLEVTSPDECSDWLEVVILISVVEHLEESILGVSVL</sequence>
<dbReference type="AlphaFoldDB" id="A0AAV5T9F5"/>
<accession>A0AAV5T9F5</accession>
<reference evidence="1" key="1">
    <citation type="submission" date="2023-10" db="EMBL/GenBank/DDBJ databases">
        <title>Genome assembly of Pristionchus species.</title>
        <authorList>
            <person name="Yoshida K."/>
            <person name="Sommer R.J."/>
        </authorList>
    </citation>
    <scope>NUCLEOTIDE SEQUENCE</scope>
    <source>
        <strain evidence="1">RS0144</strain>
    </source>
</reference>
<gene>
    <name evidence="1" type="ORF">PENTCL1PPCAC_12918</name>
</gene>
<dbReference type="EMBL" id="BTSX01000003">
    <property type="protein sequence ID" value="GMS90743.1"/>
    <property type="molecule type" value="Genomic_DNA"/>
</dbReference>
<feature type="non-terminal residue" evidence="1">
    <location>
        <position position="85"/>
    </location>
</feature>
<comment type="caution">
    <text evidence="1">The sequence shown here is derived from an EMBL/GenBank/DDBJ whole genome shotgun (WGS) entry which is preliminary data.</text>
</comment>
<protein>
    <submittedName>
        <fullName evidence="1">Uncharacterized protein</fullName>
    </submittedName>
</protein>
<keyword evidence="2" id="KW-1185">Reference proteome</keyword>